<keyword evidence="3" id="KW-1185">Reference proteome</keyword>
<dbReference type="EMBL" id="JAUZMZ010000057">
    <property type="protein sequence ID" value="MEE2032830.1"/>
    <property type="molecule type" value="Genomic_DNA"/>
</dbReference>
<dbReference type="RefSeq" id="WP_330152250.1">
    <property type="nucleotide sequence ID" value="NZ_JAUZMZ010000057.1"/>
</dbReference>
<evidence type="ECO:0000313" key="2">
    <source>
        <dbReference type="EMBL" id="MEE2032830.1"/>
    </source>
</evidence>
<keyword evidence="2" id="KW-0378">Hydrolase</keyword>
<dbReference type="InterPro" id="IPR032830">
    <property type="entry name" value="XPB/Ssl2_N"/>
</dbReference>
<dbReference type="GO" id="GO:0004386">
    <property type="term" value="F:helicase activity"/>
    <property type="evidence" value="ECO:0007669"/>
    <property type="project" value="UniProtKB-KW"/>
</dbReference>
<dbReference type="Proteomes" id="UP001331936">
    <property type="component" value="Unassembled WGS sequence"/>
</dbReference>
<comment type="caution">
    <text evidence="2">The sequence shown here is derived from an EMBL/GenBank/DDBJ whole genome shotgun (WGS) entry which is preliminary data.</text>
</comment>
<evidence type="ECO:0000313" key="3">
    <source>
        <dbReference type="Proteomes" id="UP001331936"/>
    </source>
</evidence>
<feature type="domain" description="Helicase XPB/Ssl2 N-terminal" evidence="1">
    <location>
        <begin position="390"/>
        <end position="512"/>
    </location>
</feature>
<proteinExistence type="predicted"/>
<evidence type="ECO:0000259" key="1">
    <source>
        <dbReference type="Pfam" id="PF13625"/>
    </source>
</evidence>
<name>A0ABU7JSL9_9NOCA</name>
<organism evidence="2 3">
    <name type="scientific">Rhodococcus chondri</name>
    <dbReference type="NCBI Taxonomy" id="3065941"/>
    <lineage>
        <taxon>Bacteria</taxon>
        <taxon>Bacillati</taxon>
        <taxon>Actinomycetota</taxon>
        <taxon>Actinomycetes</taxon>
        <taxon>Mycobacteriales</taxon>
        <taxon>Nocardiaceae</taxon>
        <taxon>Rhodococcus</taxon>
    </lineage>
</organism>
<keyword evidence="2" id="KW-0347">Helicase</keyword>
<dbReference type="Pfam" id="PF13625">
    <property type="entry name" value="Helicase_C_3"/>
    <property type="match status" value="1"/>
</dbReference>
<gene>
    <name evidence="2" type="ORF">Q8814_12015</name>
</gene>
<keyword evidence="2" id="KW-0067">ATP-binding</keyword>
<accession>A0ABU7JSL9</accession>
<dbReference type="PROSITE" id="PS52050">
    <property type="entry name" value="WYL"/>
    <property type="match status" value="1"/>
</dbReference>
<reference evidence="2 3" key="1">
    <citation type="submission" date="2023-08" db="EMBL/GenBank/DDBJ databases">
        <authorList>
            <person name="Girao M."/>
            <person name="Carvalho M.F."/>
        </authorList>
    </citation>
    <scope>NUCLEOTIDE SEQUENCE [LARGE SCALE GENOMIC DNA]</scope>
    <source>
        <strain evidence="2 3">CC-R104</strain>
    </source>
</reference>
<protein>
    <submittedName>
        <fullName evidence="2">Helicase-associated domain-containing protein</fullName>
    </submittedName>
</protein>
<keyword evidence="2" id="KW-0547">Nucleotide-binding</keyword>
<sequence length="674" mass="70844">MTSTTPAPDSAADALADWLSGRRDTELAALLRARPDLVVPPPATMSVLANRARQRASVFRAADELTTADFGVIDALSRLGAVDTAATRRAVLDSLSGRITAKATDRILDRLRALLLVWGPPDALRLVKAAVETVPWRVGRAVDPDTPTREELEEMLTDVNPTAAGAALELLRHCEDLITALGTAPAPALKAGGLGVRELRRLARTADLDERETALLVEVLSAAGLIARGIPDPTPPGDIDDYWAPTTSADGWLTAPTGHRWAVLAGAWLDTPRRPWLVGRRDPNDKPIAALSDEVDYPAAARDRRLILELLAEVPGSAPSPSDMRAALAWRRPRWSGRFDHDTVTETVREATTLAVLAHGSLGSPGKALLHGGDAESEMAAVIPDPVDYILVQADLTAVAPGPLVPELAERIALVADIESAGAATVYRIGEKSVRRALDAGVGADDLHALFAKHSRTPVPQSLSYLIDDVARRHGRLRAGVAASFVRADDPALLVEVLSAPVAATLALRAIAPTVAVSQAPLAELLAELRAAGFAPAGEDSSGAVLDLRPRGARLVVPRSRARYAGPIPPTDEQLATLVRTLRAGDRAASASASTSVRGDGSRTGGAATMSLLQLAVHAKRSVTLGYVDAQGVATRRIVDPVAVGGGQLEAFDPASGTVRSFVLHRVTSVALVD</sequence>